<dbReference type="GO" id="GO:0005882">
    <property type="term" value="C:intermediate filament"/>
    <property type="evidence" value="ECO:0007669"/>
    <property type="project" value="UniProtKB-KW"/>
</dbReference>
<dbReference type="SMART" id="SM01391">
    <property type="entry name" value="Filament"/>
    <property type="match status" value="1"/>
</dbReference>
<feature type="coiled-coil region" evidence="4">
    <location>
        <begin position="180"/>
        <end position="287"/>
    </location>
</feature>
<feature type="coiled-coil region" evidence="4">
    <location>
        <begin position="109"/>
        <end position="136"/>
    </location>
</feature>
<dbReference type="InterPro" id="IPR039008">
    <property type="entry name" value="IF_rod_dom"/>
</dbReference>
<dbReference type="Gene3D" id="1.20.5.1160">
    <property type="entry name" value="Vasodilator-stimulated phosphoprotein"/>
    <property type="match status" value="1"/>
</dbReference>
<feature type="domain" description="IF rod" evidence="5">
    <location>
        <begin position="105"/>
        <end position="416"/>
    </location>
</feature>
<dbReference type="PROSITE" id="PS51842">
    <property type="entry name" value="IF_ROD_2"/>
    <property type="match status" value="1"/>
</dbReference>
<sequence length="433" mass="49317">MSHRASHSSSRSLVGVCHTPKASSHISSLNHDIHNDHVKNSSISHHGGFYKDSNVRRKITRVSFSTRSSGHGHGNVYGGHSHGSLLKTSGGQHDWMNTGLMSINEKETMQHLNQRLSSYLEKVHSLEQENTQLERKICEWYANNAPTNLPDSSQFFRSIQELQNEIFSTNVSNAGIVLQIDNAQLAADDLRNKYELEMNHRRNVEADVSNLRKVLEELNMQRQDLEIQVRCLQEELLQLKNSHEEEVNSLRAQLGARVNVEVDAAPSIDLNKVLSEVREQYENLMERNLREVESIFLARTAELNREVSSGAEQLESVSNELIDLKRSAQTLEIELQSQLSMKSALENTLAETEATFGSQLAQLQAMIDSIQSQLGQIRSDLEHQNYEYKILMDQKTHLEMEIATYKQLLDGHDIHVPLHHDTEHKDKLLHDKC</sequence>
<organism evidence="6 7">
    <name type="scientific">Engystomops pustulosus</name>
    <name type="common">Tungara frog</name>
    <name type="synonym">Physalaemus pustulosus</name>
    <dbReference type="NCBI Taxonomy" id="76066"/>
    <lineage>
        <taxon>Eukaryota</taxon>
        <taxon>Metazoa</taxon>
        <taxon>Chordata</taxon>
        <taxon>Craniata</taxon>
        <taxon>Vertebrata</taxon>
        <taxon>Euteleostomi</taxon>
        <taxon>Amphibia</taxon>
        <taxon>Batrachia</taxon>
        <taxon>Anura</taxon>
        <taxon>Neobatrachia</taxon>
        <taxon>Hyloidea</taxon>
        <taxon>Leptodactylidae</taxon>
        <taxon>Leiuperinae</taxon>
        <taxon>Engystomops</taxon>
    </lineage>
</organism>
<evidence type="ECO:0000256" key="4">
    <source>
        <dbReference type="SAM" id="Coils"/>
    </source>
</evidence>
<dbReference type="PANTHER" id="PTHR23239">
    <property type="entry name" value="INTERMEDIATE FILAMENT"/>
    <property type="match status" value="1"/>
</dbReference>
<evidence type="ECO:0000256" key="3">
    <source>
        <dbReference type="RuleBase" id="RU000685"/>
    </source>
</evidence>
<accession>A0AAV7B224</accession>
<dbReference type="InterPro" id="IPR002957">
    <property type="entry name" value="Keratin_I"/>
</dbReference>
<protein>
    <recommendedName>
        <fullName evidence="5">IF rod domain-containing protein</fullName>
    </recommendedName>
</protein>
<proteinExistence type="inferred from homology"/>
<dbReference type="InterPro" id="IPR018039">
    <property type="entry name" value="IF_conserved"/>
</dbReference>
<dbReference type="GO" id="GO:0045109">
    <property type="term" value="P:intermediate filament organization"/>
    <property type="evidence" value="ECO:0007669"/>
    <property type="project" value="TreeGrafter"/>
</dbReference>
<comment type="caution">
    <text evidence="6">The sequence shown here is derived from an EMBL/GenBank/DDBJ whole genome shotgun (WGS) entry which is preliminary data.</text>
</comment>
<evidence type="ECO:0000256" key="1">
    <source>
        <dbReference type="ARBA" id="ARBA00022754"/>
    </source>
</evidence>
<keyword evidence="1 3" id="KW-0403">Intermediate filament</keyword>
<evidence type="ECO:0000256" key="2">
    <source>
        <dbReference type="ARBA" id="ARBA00023054"/>
    </source>
</evidence>
<keyword evidence="2 4" id="KW-0175">Coiled coil</keyword>
<reference evidence="6" key="1">
    <citation type="thesis" date="2020" institute="ProQuest LLC" country="789 East Eisenhower Parkway, Ann Arbor, MI, USA">
        <title>Comparative Genomics and Chromosome Evolution.</title>
        <authorList>
            <person name="Mudd A.B."/>
        </authorList>
    </citation>
    <scope>NUCLEOTIDE SEQUENCE</scope>
    <source>
        <strain evidence="6">237g6f4</strain>
        <tissue evidence="6">Blood</tissue>
    </source>
</reference>
<dbReference type="Proteomes" id="UP000824782">
    <property type="component" value="Unassembled WGS sequence"/>
</dbReference>
<keyword evidence="7" id="KW-1185">Reference proteome</keyword>
<dbReference type="FunFam" id="1.20.5.170:FF:000002">
    <property type="entry name" value="Type I keratin KA11"/>
    <property type="match status" value="1"/>
</dbReference>
<dbReference type="Gene3D" id="1.20.5.500">
    <property type="entry name" value="Single helix bin"/>
    <property type="match status" value="1"/>
</dbReference>
<dbReference type="SUPFAM" id="SSF64593">
    <property type="entry name" value="Intermediate filament protein, coiled coil region"/>
    <property type="match status" value="2"/>
</dbReference>
<dbReference type="Gene3D" id="1.20.5.170">
    <property type="match status" value="1"/>
</dbReference>
<gene>
    <name evidence="6" type="ORF">GDO81_013230</name>
</gene>
<dbReference type="GO" id="GO:0005198">
    <property type="term" value="F:structural molecule activity"/>
    <property type="evidence" value="ECO:0007669"/>
    <property type="project" value="InterPro"/>
</dbReference>
<dbReference type="EMBL" id="WNYA01000006">
    <property type="protein sequence ID" value="KAG8566403.1"/>
    <property type="molecule type" value="Genomic_DNA"/>
</dbReference>
<evidence type="ECO:0000313" key="6">
    <source>
        <dbReference type="EMBL" id="KAG8566403.1"/>
    </source>
</evidence>
<name>A0AAV7B224_ENGPU</name>
<evidence type="ECO:0000259" key="5">
    <source>
        <dbReference type="PROSITE" id="PS51842"/>
    </source>
</evidence>
<evidence type="ECO:0000313" key="7">
    <source>
        <dbReference type="Proteomes" id="UP000824782"/>
    </source>
</evidence>
<comment type="similarity">
    <text evidence="3">Belongs to the intermediate filament family.</text>
</comment>
<dbReference type="AlphaFoldDB" id="A0AAV7B224"/>
<dbReference type="PROSITE" id="PS00226">
    <property type="entry name" value="IF_ROD_1"/>
    <property type="match status" value="1"/>
</dbReference>
<dbReference type="Pfam" id="PF00038">
    <property type="entry name" value="Filament"/>
    <property type="match status" value="1"/>
</dbReference>
<dbReference type="GO" id="GO:0030855">
    <property type="term" value="P:epithelial cell differentiation"/>
    <property type="evidence" value="ECO:0007669"/>
    <property type="project" value="TreeGrafter"/>
</dbReference>
<dbReference type="PRINTS" id="PR01248">
    <property type="entry name" value="TYPE1KERATIN"/>
</dbReference>
<dbReference type="PANTHER" id="PTHR23239:SF377">
    <property type="entry name" value="KERATIN 34"/>
    <property type="match status" value="1"/>
</dbReference>